<proteinExistence type="predicted"/>
<dbReference type="AlphaFoldDB" id="K2G597"/>
<keyword evidence="2" id="KW-0472">Membrane</keyword>
<feature type="transmembrane region" description="Helical" evidence="2">
    <location>
        <begin position="192"/>
        <end position="211"/>
    </location>
</feature>
<dbReference type="SMART" id="SM00331">
    <property type="entry name" value="PP2C_SIG"/>
    <property type="match status" value="1"/>
</dbReference>
<gene>
    <name evidence="4" type="ORF">ACD_2C00172G0010</name>
</gene>
<dbReference type="Gene3D" id="3.60.40.10">
    <property type="entry name" value="PPM-type phosphatase domain"/>
    <property type="match status" value="1"/>
</dbReference>
<keyword evidence="2" id="KW-1133">Transmembrane helix</keyword>
<sequence>MLEWFGYLKKTRTNMKNWLNKNWILITTVIIIMLNFLAYFFINDTIKEIDFIWPTLFGVELIAFYVFIYSALLSPIIQLKKEIALFLAWEKKWQKMTINSSNPIMQTVLNFFNKSLEILKNFKEELRSWKELKSEVQLASEIQKNTLTKNLPCIWSIDIVANTKSATEVGWDSYDVIKQGDNYYIYLWDVTWHWVASWFVMMMVNALVSWFSKKLISSAEILAHTNEILKPRVPSNMLMTLLMVRWNELEKKLFMTWAGHEYLLVYKKSQQKAFKIKSWGVALWMTKNISNIVKESQIWIEEWDIIIMYTDWITEARNTNKEDWMMYGVDKLIETIEKAPYKTAQWVFNNITIELSKWMWYNHKQFDDITLITMHYKWDGKIEENANPIIPKENITEWYWQ</sequence>
<accession>K2G597</accession>
<name>K2G597_9BACT</name>
<dbReference type="EMBL" id="AMFJ01000172">
    <property type="protein sequence ID" value="EKE29462.1"/>
    <property type="molecule type" value="Genomic_DNA"/>
</dbReference>
<evidence type="ECO:0000256" key="2">
    <source>
        <dbReference type="SAM" id="Phobius"/>
    </source>
</evidence>
<organism evidence="4">
    <name type="scientific">uncultured bacterium</name>
    <name type="common">gcode 4</name>
    <dbReference type="NCBI Taxonomy" id="1234023"/>
    <lineage>
        <taxon>Bacteria</taxon>
        <taxon>environmental samples</taxon>
    </lineage>
</organism>
<dbReference type="GO" id="GO:0016791">
    <property type="term" value="F:phosphatase activity"/>
    <property type="evidence" value="ECO:0007669"/>
    <property type="project" value="TreeGrafter"/>
</dbReference>
<dbReference type="InterPro" id="IPR036457">
    <property type="entry name" value="PPM-type-like_dom_sf"/>
</dbReference>
<feature type="transmembrane region" description="Helical" evidence="2">
    <location>
        <begin position="23"/>
        <end position="42"/>
    </location>
</feature>
<evidence type="ECO:0000256" key="1">
    <source>
        <dbReference type="ARBA" id="ARBA00022801"/>
    </source>
</evidence>
<dbReference type="PANTHER" id="PTHR43156">
    <property type="entry name" value="STAGE II SPORULATION PROTEIN E-RELATED"/>
    <property type="match status" value="1"/>
</dbReference>
<dbReference type="PANTHER" id="PTHR43156:SF2">
    <property type="entry name" value="STAGE II SPORULATION PROTEIN E"/>
    <property type="match status" value="1"/>
</dbReference>
<keyword evidence="1" id="KW-0378">Hydrolase</keyword>
<keyword evidence="2" id="KW-0812">Transmembrane</keyword>
<dbReference type="InterPro" id="IPR001932">
    <property type="entry name" value="PPM-type_phosphatase-like_dom"/>
</dbReference>
<reference evidence="4" key="1">
    <citation type="journal article" date="2012" name="Science">
        <title>Fermentation, hydrogen, and sulfur metabolism in multiple uncultivated bacterial phyla.</title>
        <authorList>
            <person name="Wrighton K.C."/>
            <person name="Thomas B.C."/>
            <person name="Sharon I."/>
            <person name="Miller C.S."/>
            <person name="Castelle C.J."/>
            <person name="VerBerkmoes N.C."/>
            <person name="Wilkins M.J."/>
            <person name="Hettich R.L."/>
            <person name="Lipton M.S."/>
            <person name="Williams K.H."/>
            <person name="Long P.E."/>
            <person name="Banfield J.F."/>
        </authorList>
    </citation>
    <scope>NUCLEOTIDE SEQUENCE [LARGE SCALE GENOMIC DNA]</scope>
</reference>
<dbReference type="InterPro" id="IPR052016">
    <property type="entry name" value="Bact_Sigma-Reg"/>
</dbReference>
<protein>
    <recommendedName>
        <fullName evidence="3">PPM-type phosphatase domain-containing protein</fullName>
    </recommendedName>
</protein>
<feature type="transmembrane region" description="Helical" evidence="2">
    <location>
        <begin position="51"/>
        <end position="72"/>
    </location>
</feature>
<dbReference type="Pfam" id="PF07228">
    <property type="entry name" value="SpoIIE"/>
    <property type="match status" value="1"/>
</dbReference>
<evidence type="ECO:0000259" key="3">
    <source>
        <dbReference type="SMART" id="SM00331"/>
    </source>
</evidence>
<feature type="domain" description="PPM-type phosphatase" evidence="3">
    <location>
        <begin position="154"/>
        <end position="376"/>
    </location>
</feature>
<evidence type="ECO:0000313" key="4">
    <source>
        <dbReference type="EMBL" id="EKE29462.1"/>
    </source>
</evidence>
<comment type="caution">
    <text evidence="4">The sequence shown here is derived from an EMBL/GenBank/DDBJ whole genome shotgun (WGS) entry which is preliminary data.</text>
</comment>